<reference evidence="4" key="3">
    <citation type="submission" date="2025-09" db="UniProtKB">
        <authorList>
            <consortium name="Ensembl"/>
        </authorList>
    </citation>
    <scope>IDENTIFICATION</scope>
</reference>
<dbReference type="Pfam" id="PF21242">
    <property type="entry name" value="ECT2_PH"/>
    <property type="match status" value="1"/>
</dbReference>
<dbReference type="PANTHER" id="PTHR16777">
    <property type="entry name" value="PROTEIN ECT2"/>
    <property type="match status" value="1"/>
</dbReference>
<dbReference type="PROSITE" id="PS50010">
    <property type="entry name" value="DH_2"/>
    <property type="match status" value="1"/>
</dbReference>
<dbReference type="SMART" id="SM00292">
    <property type="entry name" value="BRCT"/>
    <property type="match status" value="2"/>
</dbReference>
<dbReference type="GO" id="GO:2000431">
    <property type="term" value="P:regulation of cytokinesis, actomyosin contractile ring assembly"/>
    <property type="evidence" value="ECO:0007669"/>
    <property type="project" value="InterPro"/>
</dbReference>
<dbReference type="Gene3D" id="2.30.29.30">
    <property type="entry name" value="Pleckstrin-homology domain (PH domain)/Phosphotyrosine-binding domain (PTB)"/>
    <property type="match status" value="1"/>
</dbReference>
<dbReference type="Ensembl" id="ENSAOCT00000075836.1">
    <property type="protein sequence ID" value="ENSAOCP00000047004.1"/>
    <property type="gene ID" value="ENSAOCG00000002671.2"/>
</dbReference>
<dbReference type="InterPro" id="IPR000219">
    <property type="entry name" value="DH_dom"/>
</dbReference>
<dbReference type="InterPro" id="IPR036420">
    <property type="entry name" value="BRCT_dom_sf"/>
</dbReference>
<dbReference type="CDD" id="cd17733">
    <property type="entry name" value="BRCT_Ect2_rpt1"/>
    <property type="match status" value="1"/>
</dbReference>
<dbReference type="PANTHER" id="PTHR16777:SF2">
    <property type="entry name" value="PROTEIN ECT2"/>
    <property type="match status" value="1"/>
</dbReference>
<dbReference type="GO" id="GO:0000281">
    <property type="term" value="P:mitotic cytokinesis"/>
    <property type="evidence" value="ECO:0007669"/>
    <property type="project" value="TreeGrafter"/>
</dbReference>
<feature type="domain" description="DH" evidence="2">
    <location>
        <begin position="384"/>
        <end position="573"/>
    </location>
</feature>
<accession>A0AAQ5Y2F9</accession>
<dbReference type="InterPro" id="IPR049395">
    <property type="entry name" value="ECT2_PH"/>
</dbReference>
<protein>
    <recommendedName>
        <fullName evidence="6">Epithelial cell transforming 2</fullName>
    </recommendedName>
</protein>
<evidence type="ECO:0000259" key="2">
    <source>
        <dbReference type="PROSITE" id="PS50010"/>
    </source>
</evidence>
<name>A0AAQ5Y2F9_AMPOC</name>
<dbReference type="Pfam" id="PF21243">
    <property type="entry name" value="ECT2_BRCT0"/>
    <property type="match status" value="1"/>
</dbReference>
<feature type="domain" description="BRCT" evidence="3">
    <location>
        <begin position="119"/>
        <end position="198"/>
    </location>
</feature>
<reference evidence="4" key="2">
    <citation type="submission" date="2025-08" db="UniProtKB">
        <authorList>
            <consortium name="Ensembl"/>
        </authorList>
    </citation>
    <scope>IDENTIFICATION</scope>
</reference>
<dbReference type="GO" id="GO:0035556">
    <property type="term" value="P:intracellular signal transduction"/>
    <property type="evidence" value="ECO:0007669"/>
    <property type="project" value="InterPro"/>
</dbReference>
<dbReference type="InterPro" id="IPR001357">
    <property type="entry name" value="BRCT_dom"/>
</dbReference>
<dbReference type="GO" id="GO:0007399">
    <property type="term" value="P:nervous system development"/>
    <property type="evidence" value="ECO:0007669"/>
    <property type="project" value="TreeGrafter"/>
</dbReference>
<reference evidence="4 5" key="1">
    <citation type="submission" date="2022-01" db="EMBL/GenBank/DDBJ databases">
        <title>A chromosome-scale genome assembly of the false clownfish, Amphiprion ocellaris.</title>
        <authorList>
            <person name="Ryu T."/>
        </authorList>
    </citation>
    <scope>NUCLEOTIDE SEQUENCE [LARGE SCALE GENOMIC DNA]</scope>
</reference>
<dbReference type="CDD" id="cd17732">
    <property type="entry name" value="BRCT_Ect2_rpt2"/>
    <property type="match status" value="1"/>
</dbReference>
<feature type="region of interest" description="Disordered" evidence="1">
    <location>
        <begin position="359"/>
        <end position="380"/>
    </location>
</feature>
<dbReference type="InterPro" id="IPR001331">
    <property type="entry name" value="GDS_CDC24_CS"/>
</dbReference>
<evidence type="ECO:0008006" key="6">
    <source>
        <dbReference type="Google" id="ProtNLM"/>
    </source>
</evidence>
<dbReference type="PROSITE" id="PS50172">
    <property type="entry name" value="BRCT"/>
    <property type="match status" value="2"/>
</dbReference>
<dbReference type="Proteomes" id="UP001501940">
    <property type="component" value="Chromosome 2"/>
</dbReference>
<dbReference type="InterPro" id="IPR035899">
    <property type="entry name" value="DBL_dom_sf"/>
</dbReference>
<proteinExistence type="predicted"/>
<dbReference type="GO" id="GO:0005096">
    <property type="term" value="F:GTPase activator activity"/>
    <property type="evidence" value="ECO:0007669"/>
    <property type="project" value="InterPro"/>
</dbReference>
<dbReference type="Gene3D" id="1.20.900.10">
    <property type="entry name" value="Dbl homology (DH) domain"/>
    <property type="match status" value="1"/>
</dbReference>
<dbReference type="Pfam" id="PF00533">
    <property type="entry name" value="BRCT"/>
    <property type="match status" value="1"/>
</dbReference>
<dbReference type="SUPFAM" id="SSF48065">
    <property type="entry name" value="DBL homology domain (DH-domain)"/>
    <property type="match status" value="1"/>
</dbReference>
<dbReference type="AlphaFoldDB" id="A0AAQ5Y2F9"/>
<dbReference type="InterPro" id="IPR011993">
    <property type="entry name" value="PH-like_dom_sf"/>
</dbReference>
<organism evidence="4 5">
    <name type="scientific">Amphiprion ocellaris</name>
    <name type="common">Clown anemonefish</name>
    <dbReference type="NCBI Taxonomy" id="80972"/>
    <lineage>
        <taxon>Eukaryota</taxon>
        <taxon>Metazoa</taxon>
        <taxon>Chordata</taxon>
        <taxon>Craniata</taxon>
        <taxon>Vertebrata</taxon>
        <taxon>Euteleostomi</taxon>
        <taxon>Actinopterygii</taxon>
        <taxon>Neopterygii</taxon>
        <taxon>Teleostei</taxon>
        <taxon>Neoteleostei</taxon>
        <taxon>Acanthomorphata</taxon>
        <taxon>Ovalentaria</taxon>
        <taxon>Pomacentridae</taxon>
        <taxon>Amphiprion</taxon>
    </lineage>
</organism>
<dbReference type="PROSITE" id="PS00741">
    <property type="entry name" value="DH_1"/>
    <property type="match status" value="1"/>
</dbReference>
<dbReference type="CDD" id="cd01229">
    <property type="entry name" value="PH_Ect2"/>
    <property type="match status" value="1"/>
</dbReference>
<dbReference type="CDD" id="cd00160">
    <property type="entry name" value="RhoGEF"/>
    <property type="match status" value="1"/>
</dbReference>
<dbReference type="SUPFAM" id="SSF50729">
    <property type="entry name" value="PH domain-like"/>
    <property type="match status" value="1"/>
</dbReference>
<dbReference type="InterPro" id="IPR049396">
    <property type="entry name" value="ECT2_BRCT0"/>
</dbReference>
<feature type="compositionally biased region" description="Low complexity" evidence="1">
    <location>
        <begin position="362"/>
        <end position="377"/>
    </location>
</feature>
<keyword evidence="5" id="KW-1185">Reference proteome</keyword>
<dbReference type="GeneTree" id="ENSGT00940000156299"/>
<feature type="domain" description="BRCT" evidence="3">
    <location>
        <begin position="205"/>
        <end position="293"/>
    </location>
</feature>
<evidence type="ECO:0000256" key="1">
    <source>
        <dbReference type="SAM" id="MobiDB-lite"/>
    </source>
</evidence>
<dbReference type="SMART" id="SM00325">
    <property type="entry name" value="RhoGEF"/>
    <property type="match status" value="1"/>
</dbReference>
<dbReference type="Pfam" id="PF12738">
    <property type="entry name" value="PTCB-BRCT"/>
    <property type="match status" value="1"/>
</dbReference>
<gene>
    <name evidence="4" type="primary">ECT2</name>
</gene>
<evidence type="ECO:0000259" key="3">
    <source>
        <dbReference type="PROSITE" id="PS50172"/>
    </source>
</evidence>
<dbReference type="FunFam" id="1.20.900.10:FF:000022">
    <property type="entry name" value="protein ECT2 isoform X1"/>
    <property type="match status" value="1"/>
</dbReference>
<evidence type="ECO:0000313" key="4">
    <source>
        <dbReference type="Ensembl" id="ENSAOCP00000047004.1"/>
    </source>
</evidence>
<feature type="region of interest" description="Disordered" evidence="1">
    <location>
        <begin position="331"/>
        <end position="350"/>
    </location>
</feature>
<dbReference type="Gene3D" id="3.40.50.10190">
    <property type="entry name" value="BRCT domain"/>
    <property type="match status" value="3"/>
</dbReference>
<dbReference type="Pfam" id="PF00621">
    <property type="entry name" value="RhoGEF"/>
    <property type="match status" value="1"/>
</dbReference>
<dbReference type="SUPFAM" id="SSF52113">
    <property type="entry name" value="BRCT domain"/>
    <property type="match status" value="2"/>
</dbReference>
<sequence>MARKSWQVHNFLTVNKSFAKTTNNNELTENCGYVPCTNLAPQFLLFLIQDINTPFIMTDNVQEFADGENTDFETVFVLKDFDSPDYSYLYKRDNRIVGPPVVLHCAAKEEPLHFSCRPLYSTTMLNVSLCFTGFRNKEEMKNLVNLVHHMGGTIRKDFSTKVTHLIAYSTHGEKYRLAVCMGTPILTPSWIHKAWERRDDFRTEFKVPPFQDCILSFLGFSEEEKTNMEERTLKHGGGYLEVGDERCTHMVVEENSVKELPFTPSKKVFVVKQEWFWGSIQMDARAGESMYLYEKNDSPAMKKAVSLLSLTTPNSNRKRRRLRDTLAQLTKETEISPFPPPRKRPSAEHSMSIGSLLDISNTPETCKSSKPSKSSTPVLSKQSARWQVSKELYQTESNYVDILSTILQLFKLPLEKEGQVGGPILAQEEIKTIFGSIPDIYEVHTRIKNDLEELLSDWSESRSVGNIILKYSKELVKAYPPFVNFFEMSKETIVRCEKQKPRFHAFLKINQAKPECGRQTLAELLIRPVQRLPSVALLLNDIKKHTSDDNPDKITLEKAIESLKEVMTHINEDKRKTEGQKQIFDVVYEVDGCPANLLSSHRSLVYRVETIALGDQPCDRGEHVTLFLFNDCLEIARKRHKVINTFKSPLGQTRPPPPLKHIALMPLSQIRRVLDLQDTEECVNAFALVVRPPTEQENLLFSFQLTGEETVKSAWLRTLCRHVANTICRADAEDLIQCTDPDSLQVSTKDMDSTLSKASRAIKKTSKKVNTKEFDSSEGKKKMEGSTSSLLILLMCLFLCSKAICCS</sequence>
<dbReference type="InterPro" id="IPR026817">
    <property type="entry name" value="Ect2"/>
</dbReference>
<dbReference type="GO" id="GO:0005634">
    <property type="term" value="C:nucleus"/>
    <property type="evidence" value="ECO:0007669"/>
    <property type="project" value="InterPro"/>
</dbReference>
<dbReference type="GO" id="GO:0005938">
    <property type="term" value="C:cell cortex"/>
    <property type="evidence" value="ECO:0007669"/>
    <property type="project" value="TreeGrafter"/>
</dbReference>
<evidence type="ECO:0000313" key="5">
    <source>
        <dbReference type="Proteomes" id="UP001501940"/>
    </source>
</evidence>
<dbReference type="GO" id="GO:0005085">
    <property type="term" value="F:guanyl-nucleotide exchange factor activity"/>
    <property type="evidence" value="ECO:0007669"/>
    <property type="project" value="InterPro"/>
</dbReference>